<sequence length="90" mass="9892">MGESASTLSFTPKGSKASIVTTMTAMTTTTTTTTRKHCLTTEVYIGRCHEFRKLAQGHTDVRDRNLQTVGITVGRIVRGKNDDLTFQSIL</sequence>
<accession>A0ABD2A499</accession>
<gene>
    <name evidence="1" type="ORF">V1478_015151</name>
</gene>
<protein>
    <submittedName>
        <fullName evidence="1">Uncharacterized protein</fullName>
    </submittedName>
</protein>
<proteinExistence type="predicted"/>
<evidence type="ECO:0000313" key="1">
    <source>
        <dbReference type="EMBL" id="KAL2715453.1"/>
    </source>
</evidence>
<dbReference type="Proteomes" id="UP001607302">
    <property type="component" value="Unassembled WGS sequence"/>
</dbReference>
<name>A0ABD2A499_VESSQ</name>
<organism evidence="1 2">
    <name type="scientific">Vespula squamosa</name>
    <name type="common">Southern yellow jacket</name>
    <name type="synonym">Wasp</name>
    <dbReference type="NCBI Taxonomy" id="30214"/>
    <lineage>
        <taxon>Eukaryota</taxon>
        <taxon>Metazoa</taxon>
        <taxon>Ecdysozoa</taxon>
        <taxon>Arthropoda</taxon>
        <taxon>Hexapoda</taxon>
        <taxon>Insecta</taxon>
        <taxon>Pterygota</taxon>
        <taxon>Neoptera</taxon>
        <taxon>Endopterygota</taxon>
        <taxon>Hymenoptera</taxon>
        <taxon>Apocrita</taxon>
        <taxon>Aculeata</taxon>
        <taxon>Vespoidea</taxon>
        <taxon>Vespidae</taxon>
        <taxon>Vespinae</taxon>
        <taxon>Vespula</taxon>
    </lineage>
</organism>
<comment type="caution">
    <text evidence="1">The sequence shown here is derived from an EMBL/GenBank/DDBJ whole genome shotgun (WGS) entry which is preliminary data.</text>
</comment>
<dbReference type="AlphaFoldDB" id="A0ABD2A499"/>
<reference evidence="1 2" key="1">
    <citation type="journal article" date="2024" name="Ann. Entomol. Soc. Am.">
        <title>Genomic analyses of the southern and eastern yellowjacket wasps (Hymenoptera: Vespidae) reveal evolutionary signatures of social life.</title>
        <authorList>
            <person name="Catto M.A."/>
            <person name="Caine P.B."/>
            <person name="Orr S.E."/>
            <person name="Hunt B.G."/>
            <person name="Goodisman M.A.D."/>
        </authorList>
    </citation>
    <scope>NUCLEOTIDE SEQUENCE [LARGE SCALE GENOMIC DNA]</scope>
    <source>
        <strain evidence="1">233</strain>
        <tissue evidence="1">Head and thorax</tissue>
    </source>
</reference>
<keyword evidence="2" id="KW-1185">Reference proteome</keyword>
<dbReference type="EMBL" id="JAUDFV010000155">
    <property type="protein sequence ID" value="KAL2715453.1"/>
    <property type="molecule type" value="Genomic_DNA"/>
</dbReference>
<evidence type="ECO:0000313" key="2">
    <source>
        <dbReference type="Proteomes" id="UP001607302"/>
    </source>
</evidence>